<evidence type="ECO:0000256" key="2">
    <source>
        <dbReference type="SAM" id="Coils"/>
    </source>
</evidence>
<organism evidence="3 4">
    <name type="scientific">Edwardsiella tarda</name>
    <dbReference type="NCBI Taxonomy" id="636"/>
    <lineage>
        <taxon>Bacteria</taxon>
        <taxon>Pseudomonadati</taxon>
        <taxon>Pseudomonadota</taxon>
        <taxon>Gammaproteobacteria</taxon>
        <taxon>Enterobacterales</taxon>
        <taxon>Hafniaceae</taxon>
        <taxon>Edwardsiella</taxon>
    </lineage>
</organism>
<dbReference type="InterPro" id="IPR007432">
    <property type="entry name" value="DUF480"/>
</dbReference>
<dbReference type="InterPro" id="IPR036388">
    <property type="entry name" value="WH-like_DNA-bd_sf"/>
</dbReference>
<dbReference type="RefSeq" id="WP_077999142.1">
    <property type="nucleotide sequence ID" value="NZ_CP023706.1"/>
</dbReference>
<comment type="caution">
    <text evidence="3">The sequence shown here is derived from an EMBL/GenBank/DDBJ whole genome shotgun (WGS) entry which is preliminary data.</text>
</comment>
<protein>
    <submittedName>
        <fullName evidence="3">DUF480 domain-containing protein</fullName>
    </submittedName>
</protein>
<dbReference type="STRING" id="636.AAW15_09780"/>
<dbReference type="AlphaFoldDB" id="A0A2A7U409"/>
<keyword evidence="2" id="KW-0175">Coiled coil</keyword>
<reference evidence="4" key="1">
    <citation type="submission" date="2017-09" db="EMBL/GenBank/DDBJ databases">
        <title>FDA dAtabase for Regulatory Grade micrObial Sequences (FDA-ARGOS): Supporting development and validation of Infectious Disease Dx tests.</title>
        <authorList>
            <person name="Goldberg B."/>
            <person name="Campos J."/>
            <person name="Tallon L."/>
            <person name="Sadzewicz L."/>
            <person name="Ott S."/>
            <person name="Zhao X."/>
            <person name="Nagaraj S."/>
            <person name="Vavikolanu K."/>
            <person name="Aluvathingal J."/>
            <person name="Nadendla S."/>
            <person name="Geyer C."/>
            <person name="Sichtig H."/>
        </authorList>
    </citation>
    <scope>NUCLEOTIDE SEQUENCE [LARGE SCALE GENOMIC DNA]</scope>
    <source>
        <strain evidence="4">FDAARGOS_370</strain>
    </source>
</reference>
<feature type="coiled-coil region" evidence="2">
    <location>
        <begin position="190"/>
        <end position="217"/>
    </location>
</feature>
<dbReference type="Gene3D" id="1.10.10.10">
    <property type="entry name" value="Winged helix-like DNA-binding domain superfamily/Winged helix DNA-binding domain"/>
    <property type="match status" value="2"/>
</dbReference>
<proteinExistence type="inferred from homology"/>
<dbReference type="Proteomes" id="UP000219788">
    <property type="component" value="Unassembled WGS sequence"/>
</dbReference>
<dbReference type="EMBL" id="PDDV01000013">
    <property type="protein sequence ID" value="PEH73034.1"/>
    <property type="molecule type" value="Genomic_DNA"/>
</dbReference>
<evidence type="ECO:0000256" key="1">
    <source>
        <dbReference type="HAMAP-Rule" id="MF_01584"/>
    </source>
</evidence>
<sequence length="218" mass="24146">MIKHILSPIEARVIGCFLEKQVTTPEQYPLSLNALTTACNQKTNREPVLDLSESEVQNALDLLVRKHQIRSINAPGSRVVKYEHRFCNSEFGDLRFSPAEVALICCLLLRGPQTPGELRTRSNRLYAFADVNEAEQALNRLAEREDGPFVVRLAREPGRRESRYAHLFCGEAAIGAESAAVDTASAAVETDELSARVTALEAEVADLKRRLASLLSDE</sequence>
<dbReference type="PANTHER" id="PTHR38768">
    <property type="entry name" value="UPF0502 PROTEIN YCEH"/>
    <property type="match status" value="1"/>
</dbReference>
<accession>A0A2A7U409</accession>
<dbReference type="PANTHER" id="PTHR38768:SF1">
    <property type="entry name" value="UPF0502 PROTEIN YCEH"/>
    <property type="match status" value="1"/>
</dbReference>
<dbReference type="Pfam" id="PF04337">
    <property type="entry name" value="DUF480"/>
    <property type="match status" value="1"/>
</dbReference>
<gene>
    <name evidence="3" type="ORF">CRM76_14365</name>
</gene>
<name>A0A2A7U409_EDWTA</name>
<dbReference type="SUPFAM" id="SSF46785">
    <property type="entry name" value="Winged helix' DNA-binding domain"/>
    <property type="match status" value="2"/>
</dbReference>
<dbReference type="InterPro" id="IPR036390">
    <property type="entry name" value="WH_DNA-bd_sf"/>
</dbReference>
<dbReference type="HAMAP" id="MF_01584">
    <property type="entry name" value="UPF0502"/>
    <property type="match status" value="1"/>
</dbReference>
<comment type="similarity">
    <text evidence="1">Belongs to the UPF0502 family.</text>
</comment>
<dbReference type="OrthoDB" id="9784785at2"/>
<dbReference type="NCBIfam" id="NF008413">
    <property type="entry name" value="PRK11239.1"/>
    <property type="match status" value="1"/>
</dbReference>
<evidence type="ECO:0000313" key="3">
    <source>
        <dbReference type="EMBL" id="PEH73034.1"/>
    </source>
</evidence>
<evidence type="ECO:0000313" key="4">
    <source>
        <dbReference type="Proteomes" id="UP000219788"/>
    </source>
</evidence>